<evidence type="ECO:0000256" key="1">
    <source>
        <dbReference type="SAM" id="SignalP"/>
    </source>
</evidence>
<dbReference type="PANTHER" id="PTHR21113:SF4">
    <property type="entry name" value="CHITIN-BINDING TYPE-4 DOMAIN-CONTAINING PROTEIN"/>
    <property type="match status" value="1"/>
</dbReference>
<sequence>MFPTASQHLVLTLLLSVFVYWPCPALGHGRLWDPPGRSTMWRRGYNTPPNYDDNQLFCGGIDHEISEGYRCGVCGDPFDGPYENEAGGKYATGTITNTYRKGQRVTFQVDLTANHYGYFEFKICPTNNPHSRETQTQACFDQHVVSLADGSGTHYKVTPGNNMKHIDVVLPSNLVCDFCVLQWRYHAENSWGTGPDNKSCTGCGPQEEFYGCADIKIVN</sequence>
<dbReference type="AlphaFoldDB" id="A0A8S3YSX2"/>
<evidence type="ECO:0000259" key="2">
    <source>
        <dbReference type="Pfam" id="PF03067"/>
    </source>
</evidence>
<keyword evidence="1" id="KW-0732">Signal</keyword>
<evidence type="ECO:0000313" key="3">
    <source>
        <dbReference type="EMBL" id="CAG5120184.1"/>
    </source>
</evidence>
<dbReference type="EMBL" id="CAJHNH020000849">
    <property type="protein sequence ID" value="CAG5120184.1"/>
    <property type="molecule type" value="Genomic_DNA"/>
</dbReference>
<reference evidence="3" key="1">
    <citation type="submission" date="2021-04" db="EMBL/GenBank/DDBJ databases">
        <authorList>
            <consortium name="Molecular Ecology Group"/>
        </authorList>
    </citation>
    <scope>NUCLEOTIDE SEQUENCE</scope>
</reference>
<proteinExistence type="predicted"/>
<feature type="chain" id="PRO_5035712314" description="Chitin-binding type-4 domain-containing protein" evidence="1">
    <location>
        <begin position="28"/>
        <end position="219"/>
    </location>
</feature>
<dbReference type="OrthoDB" id="64893at2759"/>
<name>A0A8S3YSX2_9EUPU</name>
<evidence type="ECO:0000313" key="4">
    <source>
        <dbReference type="Proteomes" id="UP000678393"/>
    </source>
</evidence>
<keyword evidence="4" id="KW-1185">Reference proteome</keyword>
<feature type="signal peptide" evidence="1">
    <location>
        <begin position="1"/>
        <end position="27"/>
    </location>
</feature>
<dbReference type="PANTHER" id="PTHR21113">
    <property type="entry name" value="AGAP001705-PA"/>
    <property type="match status" value="1"/>
</dbReference>
<gene>
    <name evidence="3" type="ORF">CUNI_LOCUS5742</name>
</gene>
<dbReference type="InterPro" id="IPR004302">
    <property type="entry name" value="Cellulose/chitin-bd_N"/>
</dbReference>
<accession>A0A8S3YSX2</accession>
<feature type="domain" description="Chitin-binding type-4" evidence="2">
    <location>
        <begin position="28"/>
        <end position="215"/>
    </location>
</feature>
<protein>
    <recommendedName>
        <fullName evidence="2">Chitin-binding type-4 domain-containing protein</fullName>
    </recommendedName>
</protein>
<dbReference type="Pfam" id="PF03067">
    <property type="entry name" value="LPMO_10"/>
    <property type="match status" value="1"/>
</dbReference>
<comment type="caution">
    <text evidence="3">The sequence shown here is derived from an EMBL/GenBank/DDBJ whole genome shotgun (WGS) entry which is preliminary data.</text>
</comment>
<dbReference type="Proteomes" id="UP000678393">
    <property type="component" value="Unassembled WGS sequence"/>
</dbReference>
<organism evidence="3 4">
    <name type="scientific">Candidula unifasciata</name>
    <dbReference type="NCBI Taxonomy" id="100452"/>
    <lineage>
        <taxon>Eukaryota</taxon>
        <taxon>Metazoa</taxon>
        <taxon>Spiralia</taxon>
        <taxon>Lophotrochozoa</taxon>
        <taxon>Mollusca</taxon>
        <taxon>Gastropoda</taxon>
        <taxon>Heterobranchia</taxon>
        <taxon>Euthyneura</taxon>
        <taxon>Panpulmonata</taxon>
        <taxon>Eupulmonata</taxon>
        <taxon>Stylommatophora</taxon>
        <taxon>Helicina</taxon>
        <taxon>Helicoidea</taxon>
        <taxon>Geomitridae</taxon>
        <taxon>Candidula</taxon>
    </lineage>
</organism>